<evidence type="ECO:0000313" key="2">
    <source>
        <dbReference type="EMBL" id="KAH1113907.1"/>
    </source>
</evidence>
<comment type="caution">
    <text evidence="2">The sequence shown here is derived from an EMBL/GenBank/DDBJ whole genome shotgun (WGS) entry which is preliminary data.</text>
</comment>
<dbReference type="AlphaFoldDB" id="A0A9D4ADB9"/>
<name>A0A9D4ADB9_9ROSI</name>
<dbReference type="OrthoDB" id="1721053at2759"/>
<sequence length="182" mass="20355">MVVTGDGELGFDSGEGASETATTSKEGNRRANYPILTWGELADAYSPDTVIASSLGKEVHDLWAFYLHEALLSQAFAHCGKFPTAASRRSLGHVSVPVWLIIAMGISSRFQLLFPSQGQVLTRYSPVCHWKHHFLSDLHVLSMPPVFILSQDQTLHEIYSCITYSFLVRRQSRFRIVFHSKA</sequence>
<dbReference type="EMBL" id="JAIQCV010000003">
    <property type="protein sequence ID" value="KAH1113907.1"/>
    <property type="molecule type" value="Genomic_DNA"/>
</dbReference>
<protein>
    <submittedName>
        <fullName evidence="2">Uncharacterized protein</fullName>
    </submittedName>
</protein>
<feature type="region of interest" description="Disordered" evidence="1">
    <location>
        <begin position="1"/>
        <end position="26"/>
    </location>
</feature>
<evidence type="ECO:0000313" key="3">
    <source>
        <dbReference type="Proteomes" id="UP000828251"/>
    </source>
</evidence>
<accession>A0A9D4ADB9</accession>
<dbReference type="PANTHER" id="PTHR38146:SF8">
    <property type="entry name" value="TIFY DOMAIN-CONTAINING PROTEIN"/>
    <property type="match status" value="1"/>
</dbReference>
<proteinExistence type="predicted"/>
<reference evidence="2 3" key="1">
    <citation type="journal article" date="2021" name="Plant Biotechnol. J.">
        <title>Multi-omics assisted identification of the key and species-specific regulatory components of drought-tolerant mechanisms in Gossypium stocksii.</title>
        <authorList>
            <person name="Yu D."/>
            <person name="Ke L."/>
            <person name="Zhang D."/>
            <person name="Wu Y."/>
            <person name="Sun Y."/>
            <person name="Mei J."/>
            <person name="Sun J."/>
            <person name="Sun Y."/>
        </authorList>
    </citation>
    <scope>NUCLEOTIDE SEQUENCE [LARGE SCALE GENOMIC DNA]</scope>
    <source>
        <strain evidence="3">cv. E1</strain>
        <tissue evidence="2">Leaf</tissue>
    </source>
</reference>
<dbReference type="PANTHER" id="PTHR38146">
    <property type="entry name" value="30S RIBOSOMAL PROTEIN S12, CHLOROPLASTIC"/>
    <property type="match status" value="1"/>
</dbReference>
<keyword evidence="3" id="KW-1185">Reference proteome</keyword>
<organism evidence="2 3">
    <name type="scientific">Gossypium stocksii</name>
    <dbReference type="NCBI Taxonomy" id="47602"/>
    <lineage>
        <taxon>Eukaryota</taxon>
        <taxon>Viridiplantae</taxon>
        <taxon>Streptophyta</taxon>
        <taxon>Embryophyta</taxon>
        <taxon>Tracheophyta</taxon>
        <taxon>Spermatophyta</taxon>
        <taxon>Magnoliopsida</taxon>
        <taxon>eudicotyledons</taxon>
        <taxon>Gunneridae</taxon>
        <taxon>Pentapetalae</taxon>
        <taxon>rosids</taxon>
        <taxon>malvids</taxon>
        <taxon>Malvales</taxon>
        <taxon>Malvaceae</taxon>
        <taxon>Malvoideae</taxon>
        <taxon>Gossypium</taxon>
    </lineage>
</organism>
<gene>
    <name evidence="2" type="ORF">J1N35_007285</name>
</gene>
<evidence type="ECO:0000256" key="1">
    <source>
        <dbReference type="SAM" id="MobiDB-lite"/>
    </source>
</evidence>
<dbReference type="Proteomes" id="UP000828251">
    <property type="component" value="Unassembled WGS sequence"/>
</dbReference>